<evidence type="ECO:0000313" key="2">
    <source>
        <dbReference type="Proteomes" id="UP000032142"/>
    </source>
</evidence>
<dbReference type="AlphaFoldDB" id="A0A0B0P2I1"/>
<dbReference type="EMBL" id="KN417091">
    <property type="protein sequence ID" value="KHG20938.1"/>
    <property type="molecule type" value="Genomic_DNA"/>
</dbReference>
<reference evidence="2" key="1">
    <citation type="submission" date="2014-09" db="EMBL/GenBank/DDBJ databases">
        <authorList>
            <person name="Mudge J."/>
            <person name="Ramaraj T."/>
            <person name="Lindquist I.E."/>
            <person name="Bharti A.K."/>
            <person name="Sundararajan A."/>
            <person name="Cameron C.T."/>
            <person name="Woodward J.E."/>
            <person name="May G.D."/>
            <person name="Brubaker C."/>
            <person name="Broadhvest J."/>
            <person name="Wilkins T.A."/>
        </authorList>
    </citation>
    <scope>NUCLEOTIDE SEQUENCE</scope>
    <source>
        <strain evidence="2">cv. AKA8401</strain>
    </source>
</reference>
<name>A0A0B0P2I1_GOSAR</name>
<protein>
    <submittedName>
        <fullName evidence="1">Uncharacterized protein</fullName>
    </submittedName>
</protein>
<evidence type="ECO:0000313" key="1">
    <source>
        <dbReference type="EMBL" id="KHG20938.1"/>
    </source>
</evidence>
<dbReference type="Proteomes" id="UP000032142">
    <property type="component" value="Unassembled WGS sequence"/>
</dbReference>
<accession>A0A0B0P2I1</accession>
<proteinExistence type="predicted"/>
<organism evidence="1 2">
    <name type="scientific">Gossypium arboreum</name>
    <name type="common">Tree cotton</name>
    <name type="synonym">Gossypium nanking</name>
    <dbReference type="NCBI Taxonomy" id="29729"/>
    <lineage>
        <taxon>Eukaryota</taxon>
        <taxon>Viridiplantae</taxon>
        <taxon>Streptophyta</taxon>
        <taxon>Embryophyta</taxon>
        <taxon>Tracheophyta</taxon>
        <taxon>Spermatophyta</taxon>
        <taxon>Magnoliopsida</taxon>
        <taxon>eudicotyledons</taxon>
        <taxon>Gunneridae</taxon>
        <taxon>Pentapetalae</taxon>
        <taxon>rosids</taxon>
        <taxon>malvids</taxon>
        <taxon>Malvales</taxon>
        <taxon>Malvaceae</taxon>
        <taxon>Malvoideae</taxon>
        <taxon>Gossypium</taxon>
    </lineage>
</organism>
<keyword evidence="2" id="KW-1185">Reference proteome</keyword>
<sequence>MFPVWALLGYCLLGLGVDGFWVVLLG</sequence>
<gene>
    <name evidence="1" type="ORF">F383_27699</name>
</gene>